<feature type="non-terminal residue" evidence="5">
    <location>
        <position position="599"/>
    </location>
</feature>
<dbReference type="GO" id="GO:0005739">
    <property type="term" value="C:mitochondrion"/>
    <property type="evidence" value="ECO:0007669"/>
    <property type="project" value="TreeGrafter"/>
</dbReference>
<feature type="region of interest" description="Disordered" evidence="3">
    <location>
        <begin position="164"/>
        <end position="269"/>
    </location>
</feature>
<feature type="compositionally biased region" description="Pro residues" evidence="3">
    <location>
        <begin position="256"/>
        <end position="265"/>
    </location>
</feature>
<dbReference type="PROSITE" id="PS51778">
    <property type="entry name" value="VAST"/>
    <property type="match status" value="1"/>
</dbReference>
<feature type="non-terminal residue" evidence="5">
    <location>
        <position position="1"/>
    </location>
</feature>
<dbReference type="GO" id="GO:0032541">
    <property type="term" value="C:cortical endoplasmic reticulum"/>
    <property type="evidence" value="ECO:0007669"/>
    <property type="project" value="TreeGrafter"/>
</dbReference>
<proteinExistence type="predicted"/>
<feature type="region of interest" description="Disordered" evidence="3">
    <location>
        <begin position="561"/>
        <end position="582"/>
    </location>
</feature>
<feature type="domain" description="VASt" evidence="4">
    <location>
        <begin position="279"/>
        <end position="476"/>
    </location>
</feature>
<dbReference type="InterPro" id="IPR051482">
    <property type="entry name" value="Cholesterol_transport"/>
</dbReference>
<dbReference type="PANTHER" id="PTHR23319">
    <property type="entry name" value="GRAM DOMAIN CONTAINING 1B, ISOFORM E"/>
    <property type="match status" value="1"/>
</dbReference>
<dbReference type="GO" id="GO:0032934">
    <property type="term" value="F:sterol binding"/>
    <property type="evidence" value="ECO:0007669"/>
    <property type="project" value="TreeGrafter"/>
</dbReference>
<evidence type="ECO:0000256" key="2">
    <source>
        <dbReference type="ARBA" id="ARBA00023136"/>
    </source>
</evidence>
<feature type="region of interest" description="Disordered" evidence="3">
    <location>
        <begin position="1"/>
        <end position="69"/>
    </location>
</feature>
<evidence type="ECO:0000256" key="3">
    <source>
        <dbReference type="SAM" id="MobiDB-lite"/>
    </source>
</evidence>
<evidence type="ECO:0000313" key="6">
    <source>
        <dbReference type="Proteomes" id="UP001212841"/>
    </source>
</evidence>
<feature type="region of interest" description="Disordered" evidence="3">
    <location>
        <begin position="473"/>
        <end position="531"/>
    </location>
</feature>
<dbReference type="Proteomes" id="UP001212841">
    <property type="component" value="Unassembled WGS sequence"/>
</dbReference>
<evidence type="ECO:0000313" key="5">
    <source>
        <dbReference type="EMBL" id="KAJ3029090.1"/>
    </source>
</evidence>
<feature type="compositionally biased region" description="Low complexity" evidence="3">
    <location>
        <begin position="569"/>
        <end position="582"/>
    </location>
</feature>
<dbReference type="GO" id="GO:0032366">
    <property type="term" value="P:intracellular sterol transport"/>
    <property type="evidence" value="ECO:0007669"/>
    <property type="project" value="TreeGrafter"/>
</dbReference>
<dbReference type="AlphaFoldDB" id="A0AAD5S200"/>
<dbReference type="GO" id="GO:0005886">
    <property type="term" value="C:plasma membrane"/>
    <property type="evidence" value="ECO:0007669"/>
    <property type="project" value="TreeGrafter"/>
</dbReference>
<comment type="subcellular location">
    <subcellularLocation>
        <location evidence="1">Membrane</location>
    </subcellularLocation>
</comment>
<protein>
    <recommendedName>
        <fullName evidence="4">VASt domain-containing protein</fullName>
    </recommendedName>
</protein>
<keyword evidence="6" id="KW-1185">Reference proteome</keyword>
<dbReference type="EMBL" id="JADGJD010002741">
    <property type="protein sequence ID" value="KAJ3029090.1"/>
    <property type="molecule type" value="Genomic_DNA"/>
</dbReference>
<dbReference type="Pfam" id="PF16016">
    <property type="entry name" value="VASt"/>
    <property type="match status" value="1"/>
</dbReference>
<feature type="compositionally biased region" description="Pro residues" evidence="3">
    <location>
        <begin position="229"/>
        <end position="244"/>
    </location>
</feature>
<reference evidence="5" key="1">
    <citation type="submission" date="2020-05" db="EMBL/GenBank/DDBJ databases">
        <title>Phylogenomic resolution of chytrid fungi.</title>
        <authorList>
            <person name="Stajich J.E."/>
            <person name="Amses K."/>
            <person name="Simmons R."/>
            <person name="Seto K."/>
            <person name="Myers J."/>
            <person name="Bonds A."/>
            <person name="Quandt C.A."/>
            <person name="Barry K."/>
            <person name="Liu P."/>
            <person name="Grigoriev I."/>
            <person name="Longcore J.E."/>
            <person name="James T.Y."/>
        </authorList>
    </citation>
    <scope>NUCLEOTIDE SEQUENCE</scope>
    <source>
        <strain evidence="5">JEL0318</strain>
    </source>
</reference>
<dbReference type="PANTHER" id="PTHR23319:SF4">
    <property type="entry name" value="GRAM DOMAIN CONTAINING 1B, ISOFORM E"/>
    <property type="match status" value="1"/>
</dbReference>
<accession>A0AAD5S200</accession>
<name>A0AAD5S200_9FUNG</name>
<feature type="compositionally biased region" description="Acidic residues" evidence="3">
    <location>
        <begin position="498"/>
        <end position="520"/>
    </location>
</feature>
<feature type="region of interest" description="Disordered" evidence="3">
    <location>
        <begin position="115"/>
        <end position="150"/>
    </location>
</feature>
<sequence>KRGVSLDSAVRSGERGSRNALQVIEEGESAVLSDGVGGGVPIARSRSAPDPASPIRRKDGEEGGFVSGSESVVLLGGGGEGGVSTRRQFARLPPSDTPLPAVGLAELAGEIVGKTKGSDSVFGGSEAGSPGVSPRREDGPGGLGSLVGSPGRTLIVHQKHHVVLKHEDTSPKRSNLSDTASIADSETTSPIAPVVHNARTSSLVSDSTLKPSDKPLPPTPDTITVISAPPTPSHSPLPSGPPAPRKLRRRKKKPLPSLPTPPKQPITPAVCPCEKDHASLTPVIDKVFDLPLSTIWSLLYTRDSLFPPDGFLNAFLDGKRKVRDVKMLDWVDKETALGDAEGLSKGGKGEVQFGSVRQGWHRKVEYVVPLTNPLGPKQTRTKLHEHVVHKESERYFCVKQVAETPDVPSGNAFEAHLRLCVLQVSESRTRVRAGCSVEWIKSSWLKMAINSAVPEGLKEFHAALGEAVEEYAKTHPYAPPPPPTSITASADGGGGTMSDEEGEFEDEEGSELDDGGEAPFEDGGVVVPTVLIPSGGTEQQAQQNGSENKLTHPLEAEMALLDGDKKKPLTGSTTLTTTTGGLLESVKKGVLAGSMSSGA</sequence>
<keyword evidence="2" id="KW-0472">Membrane</keyword>
<dbReference type="GO" id="GO:0120015">
    <property type="term" value="F:sterol transfer activity"/>
    <property type="evidence" value="ECO:0007669"/>
    <property type="project" value="TreeGrafter"/>
</dbReference>
<gene>
    <name evidence="5" type="ORF">HK097_005852</name>
</gene>
<feature type="compositionally biased region" description="Polar residues" evidence="3">
    <location>
        <begin position="198"/>
        <end position="210"/>
    </location>
</feature>
<dbReference type="GO" id="GO:0005789">
    <property type="term" value="C:endoplasmic reticulum membrane"/>
    <property type="evidence" value="ECO:0007669"/>
    <property type="project" value="TreeGrafter"/>
</dbReference>
<feature type="compositionally biased region" description="Basic residues" evidence="3">
    <location>
        <begin position="245"/>
        <end position="254"/>
    </location>
</feature>
<dbReference type="InterPro" id="IPR031968">
    <property type="entry name" value="VASt"/>
</dbReference>
<organism evidence="5 6">
    <name type="scientific">Rhizophlyctis rosea</name>
    <dbReference type="NCBI Taxonomy" id="64517"/>
    <lineage>
        <taxon>Eukaryota</taxon>
        <taxon>Fungi</taxon>
        <taxon>Fungi incertae sedis</taxon>
        <taxon>Chytridiomycota</taxon>
        <taxon>Chytridiomycota incertae sedis</taxon>
        <taxon>Chytridiomycetes</taxon>
        <taxon>Rhizophlyctidales</taxon>
        <taxon>Rhizophlyctidaceae</taxon>
        <taxon>Rhizophlyctis</taxon>
    </lineage>
</organism>
<dbReference type="GO" id="GO:0140268">
    <property type="term" value="C:endoplasmic reticulum-plasma membrane contact site"/>
    <property type="evidence" value="ECO:0007669"/>
    <property type="project" value="TreeGrafter"/>
</dbReference>
<feature type="compositionally biased region" description="Polar residues" evidence="3">
    <location>
        <begin position="172"/>
        <end position="190"/>
    </location>
</feature>
<comment type="caution">
    <text evidence="5">The sequence shown here is derived from an EMBL/GenBank/DDBJ whole genome shotgun (WGS) entry which is preliminary data.</text>
</comment>
<evidence type="ECO:0000259" key="4">
    <source>
        <dbReference type="PROSITE" id="PS51778"/>
    </source>
</evidence>
<evidence type="ECO:0000256" key="1">
    <source>
        <dbReference type="ARBA" id="ARBA00004370"/>
    </source>
</evidence>